<organism evidence="1 2">
    <name type="scientific">Pseudomonas corrugata</name>
    <dbReference type="NCBI Taxonomy" id="47879"/>
    <lineage>
        <taxon>Bacteria</taxon>
        <taxon>Pseudomonadati</taxon>
        <taxon>Pseudomonadota</taxon>
        <taxon>Gammaproteobacteria</taxon>
        <taxon>Pseudomonadales</taxon>
        <taxon>Pseudomonadaceae</taxon>
        <taxon>Pseudomonas</taxon>
    </lineage>
</organism>
<dbReference type="CDD" id="cd08026">
    <property type="entry name" value="DUF326"/>
    <property type="match status" value="1"/>
</dbReference>
<dbReference type="PANTHER" id="PTHR37310">
    <property type="entry name" value="CYTOPLASMIC PROTEIN-RELATED"/>
    <property type="match status" value="1"/>
</dbReference>
<evidence type="ECO:0000313" key="2">
    <source>
        <dbReference type="Proteomes" id="UP000663914"/>
    </source>
</evidence>
<dbReference type="InterPro" id="IPR005560">
    <property type="entry name" value="Csp_YhjQ"/>
</dbReference>
<dbReference type="Gene3D" id="1.20.1270.360">
    <property type="match status" value="1"/>
</dbReference>
<name>A0A8B6UIQ1_9PSED</name>
<protein>
    <submittedName>
        <fullName evidence="1">Four-helix bundle copper-binding protein</fullName>
    </submittedName>
</protein>
<reference evidence="1" key="1">
    <citation type="book" date="2019" name="MICROBIAL BIOTECHNOLOGY" publisher="Unknown Publisher">
        <title>Optimization of recombineering for directed mutagenesis of bacteria Pseudomonas corrugata 3'.</title>
        <authorList>
            <person name="Buinitskaja S.V."/>
            <person name="Pilipenok N."/>
            <person name="Valentovich L.N."/>
        </authorList>
    </citation>
    <scope>NUCLEOTIDE SEQUENCE</scope>
    <source>
        <strain evidence="1">3prime</strain>
    </source>
</reference>
<proteinExistence type="predicted"/>
<dbReference type="InterPro" id="IPR044543">
    <property type="entry name" value="YHJQ-like"/>
</dbReference>
<dbReference type="GeneID" id="55648004"/>
<dbReference type="PANTHER" id="PTHR37310:SF1">
    <property type="entry name" value="CYTOPLASMIC PROTEIN"/>
    <property type="match status" value="1"/>
</dbReference>
<dbReference type="AlphaFoldDB" id="A0A8B6UIQ1"/>
<dbReference type="EMBL" id="CP072011">
    <property type="protein sequence ID" value="QTH11778.1"/>
    <property type="molecule type" value="Genomic_DNA"/>
</dbReference>
<gene>
    <name evidence="1" type="ORF">C4C32_14250</name>
</gene>
<reference evidence="1" key="2">
    <citation type="submission" date="2021-03" db="EMBL/GenBank/DDBJ databases">
        <authorList>
            <person name="Valentovich L.N."/>
            <person name="Akhremchuk A.E."/>
            <person name="Miamin V.E."/>
        </authorList>
    </citation>
    <scope>NUCLEOTIDE SEQUENCE</scope>
    <source>
        <strain evidence="1">3prime</strain>
    </source>
</reference>
<sequence>MTKTYEDCVSECLRCALACETCASSCLQEQNVQMMANCIKLDRDCADMCVLAARLMARNSDLATGICRLCAQACRACANECGKHEAEHCQKCAQACRTCAEACEAMAA</sequence>
<dbReference type="Proteomes" id="UP000663914">
    <property type="component" value="Chromosome"/>
</dbReference>
<dbReference type="Pfam" id="PF03860">
    <property type="entry name" value="Csp"/>
    <property type="match status" value="1"/>
</dbReference>
<dbReference type="RefSeq" id="WP_080686197.1">
    <property type="nucleotide sequence ID" value="NZ_CP014262.1"/>
</dbReference>
<evidence type="ECO:0000313" key="1">
    <source>
        <dbReference type="EMBL" id="QTH11778.1"/>
    </source>
</evidence>
<dbReference type="OrthoDB" id="5396211at2"/>
<accession>A0A8B6UIQ1</accession>